<dbReference type="InterPro" id="IPR041657">
    <property type="entry name" value="HTH_17"/>
</dbReference>
<accession>A0ABY3AG86</accession>
<keyword evidence="3" id="KW-1185">Reference proteome</keyword>
<dbReference type="SUPFAM" id="SSF46955">
    <property type="entry name" value="Putative DNA-binding domain"/>
    <property type="match status" value="1"/>
</dbReference>
<dbReference type="RefSeq" id="WP_142190918.1">
    <property type="nucleotide sequence ID" value="NZ_VHIF01000001.1"/>
</dbReference>
<dbReference type="Pfam" id="PF12728">
    <property type="entry name" value="HTH_17"/>
    <property type="match status" value="1"/>
</dbReference>
<feature type="domain" description="Helix-turn-helix" evidence="1">
    <location>
        <begin position="38"/>
        <end position="85"/>
    </location>
</feature>
<dbReference type="PANTHER" id="PTHR34585:SF22">
    <property type="entry name" value="HELIX-TURN-HELIX DOMAIN-CONTAINING PROTEIN"/>
    <property type="match status" value="1"/>
</dbReference>
<comment type="caution">
    <text evidence="2">The sequence shown here is derived from an EMBL/GenBank/DDBJ whole genome shotgun (WGS) entry which is preliminary data.</text>
</comment>
<dbReference type="InterPro" id="IPR009061">
    <property type="entry name" value="DNA-bd_dom_put_sf"/>
</dbReference>
<evidence type="ECO:0000313" key="2">
    <source>
        <dbReference type="EMBL" id="TQO39706.1"/>
    </source>
</evidence>
<dbReference type="Proteomes" id="UP000315363">
    <property type="component" value="Unassembled WGS sequence"/>
</dbReference>
<sequence length="95" mass="11028">MAATIITTEDLKEFKLELLEEIREMFNENRAMVMKKEWLKSTQVMDMLNISPGTLQKFRHNGTLAYTKIGGLIFYEAGQIEKMLSDNLVNNEKLK</sequence>
<dbReference type="EMBL" id="VHIF01000001">
    <property type="protein sequence ID" value="TQO39706.1"/>
    <property type="molecule type" value="Genomic_DNA"/>
</dbReference>
<evidence type="ECO:0000259" key="1">
    <source>
        <dbReference type="Pfam" id="PF12728"/>
    </source>
</evidence>
<proteinExistence type="predicted"/>
<dbReference type="PANTHER" id="PTHR34585">
    <property type="match status" value="1"/>
</dbReference>
<protein>
    <submittedName>
        <fullName evidence="2">Helix-turn-helix protein</fullName>
    </submittedName>
</protein>
<reference evidence="2 3" key="1">
    <citation type="submission" date="2019-06" db="EMBL/GenBank/DDBJ databases">
        <title>A large-scale integrated study on North Sea by COGITO (Coastal Microbe Genomic &amp; Taxonomic Observatory).</title>
        <authorList>
            <person name="Teeling H."/>
        </authorList>
    </citation>
    <scope>NUCLEOTIDE SEQUENCE [LARGE SCALE GENOMIC DNA]</scope>
    <source>
        <strain evidence="2 3">MAR_2009_79</strain>
    </source>
</reference>
<organism evidence="2 3">
    <name type="scientific">Arenibacter algicola</name>
    <dbReference type="NCBI Taxonomy" id="616991"/>
    <lineage>
        <taxon>Bacteria</taxon>
        <taxon>Pseudomonadati</taxon>
        <taxon>Bacteroidota</taxon>
        <taxon>Flavobacteriia</taxon>
        <taxon>Flavobacteriales</taxon>
        <taxon>Flavobacteriaceae</taxon>
        <taxon>Arenibacter</taxon>
    </lineage>
</organism>
<gene>
    <name evidence="2" type="ORF">GQ41_4395</name>
</gene>
<evidence type="ECO:0000313" key="3">
    <source>
        <dbReference type="Proteomes" id="UP000315363"/>
    </source>
</evidence>
<name>A0ABY3AG86_9FLAO</name>